<accession>A0AA39I8P9</accession>
<reference evidence="1" key="1">
    <citation type="submission" date="2023-06" db="EMBL/GenBank/DDBJ databases">
        <title>Genomic analysis of the entomopathogenic nematode Steinernema hermaphroditum.</title>
        <authorList>
            <person name="Schwarz E.M."/>
            <person name="Heppert J.K."/>
            <person name="Baniya A."/>
            <person name="Schwartz H.T."/>
            <person name="Tan C.-H."/>
            <person name="Antoshechkin I."/>
            <person name="Sternberg P.W."/>
            <person name="Goodrich-Blair H."/>
            <person name="Dillman A.R."/>
        </authorList>
    </citation>
    <scope>NUCLEOTIDE SEQUENCE</scope>
    <source>
        <strain evidence="1">PS9179</strain>
        <tissue evidence="1">Whole animal</tissue>
    </source>
</reference>
<protein>
    <submittedName>
        <fullName evidence="1">Uncharacterized protein</fullName>
    </submittedName>
</protein>
<comment type="caution">
    <text evidence="1">The sequence shown here is derived from an EMBL/GenBank/DDBJ whole genome shotgun (WGS) entry which is preliminary data.</text>
</comment>
<dbReference type="EMBL" id="JAUCMV010000002">
    <property type="protein sequence ID" value="KAK0419886.1"/>
    <property type="molecule type" value="Genomic_DNA"/>
</dbReference>
<organism evidence="1 2">
    <name type="scientific">Steinernema hermaphroditum</name>
    <dbReference type="NCBI Taxonomy" id="289476"/>
    <lineage>
        <taxon>Eukaryota</taxon>
        <taxon>Metazoa</taxon>
        <taxon>Ecdysozoa</taxon>
        <taxon>Nematoda</taxon>
        <taxon>Chromadorea</taxon>
        <taxon>Rhabditida</taxon>
        <taxon>Tylenchina</taxon>
        <taxon>Panagrolaimomorpha</taxon>
        <taxon>Strongyloidoidea</taxon>
        <taxon>Steinernematidae</taxon>
        <taxon>Steinernema</taxon>
    </lineage>
</organism>
<name>A0AA39I8P9_9BILA</name>
<proteinExistence type="predicted"/>
<dbReference type="AlphaFoldDB" id="A0AA39I8P9"/>
<dbReference type="Proteomes" id="UP001175271">
    <property type="component" value="Unassembled WGS sequence"/>
</dbReference>
<keyword evidence="2" id="KW-1185">Reference proteome</keyword>
<evidence type="ECO:0000313" key="1">
    <source>
        <dbReference type="EMBL" id="KAK0419886.1"/>
    </source>
</evidence>
<gene>
    <name evidence="1" type="ORF">QR680_014386</name>
</gene>
<sequence>MDHVPADFIERTLFLIENLPSLSKFPSRSRFRRFEEAQRKKECSLECVMTVDCVFRAELKHTKFLRDVCIYLMTEEGRGARVVDQNHLKSLCRRAREVTVMSTIFNPFDSSAMFKKMLDLDVPIHNLSLLSDTPLGDKLFRTAITKSLLRNVSVCDLSNLKADHLVNLFCQPQLEKLVYIEEFDTERYKIRTQSLWEEVFKWWKDQKTAVQKLLHCCVMPPLEFREFSDAKEASLTMDCDKITKIDDFELPQRFKGELNNNLWEPGCQIYVIPHPAIPNHVACIAFGIGMSDEYPPEFDRKYRNYCKRTQEKGEMLLSLEDYVRTRIRRAGRHRFAERADEAFFMFFSK</sequence>
<evidence type="ECO:0000313" key="2">
    <source>
        <dbReference type="Proteomes" id="UP001175271"/>
    </source>
</evidence>